<dbReference type="Proteomes" id="UP001527882">
    <property type="component" value="Unassembled WGS sequence"/>
</dbReference>
<keyword evidence="1" id="KW-0732">Signal</keyword>
<dbReference type="SUPFAM" id="SSF53850">
    <property type="entry name" value="Periplasmic binding protein-like II"/>
    <property type="match status" value="1"/>
</dbReference>
<keyword evidence="3" id="KW-1185">Reference proteome</keyword>
<evidence type="ECO:0000313" key="3">
    <source>
        <dbReference type="Proteomes" id="UP001527882"/>
    </source>
</evidence>
<evidence type="ECO:0000256" key="1">
    <source>
        <dbReference type="SAM" id="SignalP"/>
    </source>
</evidence>
<dbReference type="RefSeq" id="WP_269880036.1">
    <property type="nucleotide sequence ID" value="NZ_JAQAGZ010000002.1"/>
</dbReference>
<dbReference type="InterPro" id="IPR050490">
    <property type="entry name" value="Bact_solute-bd_prot1"/>
</dbReference>
<comment type="caution">
    <text evidence="2">The sequence shown here is derived from an EMBL/GenBank/DDBJ whole genome shotgun (WGS) entry which is preliminary data.</text>
</comment>
<proteinExistence type="predicted"/>
<protein>
    <submittedName>
        <fullName evidence="2">Extracellular solute-binding protein</fullName>
    </submittedName>
</protein>
<dbReference type="PANTHER" id="PTHR43649">
    <property type="entry name" value="ARABINOSE-BINDING PROTEIN-RELATED"/>
    <property type="match status" value="1"/>
</dbReference>
<dbReference type="Gene3D" id="2.60.120.260">
    <property type="entry name" value="Galactose-binding domain-like"/>
    <property type="match status" value="2"/>
</dbReference>
<evidence type="ECO:0000313" key="2">
    <source>
        <dbReference type="EMBL" id="MCZ8511641.1"/>
    </source>
</evidence>
<feature type="chain" id="PRO_5047255429" evidence="1">
    <location>
        <begin position="30"/>
        <end position="996"/>
    </location>
</feature>
<gene>
    <name evidence="2" type="ORF">O9H85_04180</name>
</gene>
<dbReference type="Pfam" id="PF01547">
    <property type="entry name" value="SBP_bac_1"/>
    <property type="match status" value="1"/>
</dbReference>
<sequence length="996" mass="112913">MPANRRNKIYRILIPVMAMVFLCSSTALGFTVHPAYAEVPAAAKTGSAETNAKSVVRLDDFEPYYLEMLNSWEKQGFKEAQGALRIPGTQISGQSGDALATPGSYDGKNGVLIWKSDRDNWIEYEIDVPQDGLYQLNMTYHPYNDPNSNQTIRKPAVLSVQVDGAFPFKEARAVAFRRLFKDELPAKKDRNGDDIRPGALEIGKWMTEPFEDSAGFYSEPLKWYFSKGRHTIRLSGSDPIVIDAIELAPPSHPETYDKISAGYPSAQTQSSQVQILQAEEMSSKNDVAIQMAVDKDPFSMPRAGRYETFNTVGGTRWQNGGQTASWKFSVPESGRYKIAMRAYQGFSSNMTTYRTIAIDGKVPFEELLSYPFRYSSQWRGITLGGGNGKPYEFYLEKGEHVLSMTAVIAPYAPVIVQTEHVNNSVLQVVEELKSLTGDIVDKSRTWKSAEQFPELPSQLEQIYEGLQQADQQMLKANGGRDITLQTIETAMDDIRSYLKYPDEIPYHMDEIASMQERIGGIREALTKAPLQLDQIYIAPVRADFPAMEANPFQKIGGAVANFFYSFIPKDNLSNLDETVLNVWVNRGRDYVNLLQELSDQLFTPQYGIKVKVNLLSDENLLIYANAAGLSPDIALGQPQDKSIDFAMRNALLDLSRFPDFKDVMKNFAPGAMLPFFYNGGYYALPETQSFKVLYYRKDILNRLGLSVPNTWEDVYAMLPTLQQNGYNFYVNSSDYITFLYQNNAQFFTPDGMKTALGSPEAFKGFKQWVDLFHIYDIEKSVPSFYQHFRKGDMPIGVSDYNMYVTVASSAPELAGWWGIAPLPGTKQPDGTVARWSAGGQTTGFIYKNSKHKEEAWLFLKWLVSANIQEQYGMDLESFNGVQFRWNTANIEAFTRLPWPKDDMKVILEQWKWYKEMPNLPGSYIVGRELNNAWNRSVIDGMNYRESLEESVVNIDREMMRKQQEFGFTDPNGHVLHTLDLPQVDKPWEGVDKYVPK</sequence>
<dbReference type="InterPro" id="IPR006059">
    <property type="entry name" value="SBP"/>
</dbReference>
<name>A0ABT4Q4A4_9BACL</name>
<reference evidence="2 3" key="1">
    <citation type="submission" date="2022-12" db="EMBL/GenBank/DDBJ databases">
        <title>Draft genome sequence of Paenibacillus sp. dW9.</title>
        <authorList>
            <person name="Choi E.-W."/>
            <person name="Kim D.-U."/>
        </authorList>
    </citation>
    <scope>NUCLEOTIDE SEQUENCE [LARGE SCALE GENOMIC DNA]</scope>
    <source>
        <strain evidence="3">dW9</strain>
    </source>
</reference>
<organism evidence="2 3">
    <name type="scientific">Paenibacillus gyeongsangnamensis</name>
    <dbReference type="NCBI Taxonomy" id="3388067"/>
    <lineage>
        <taxon>Bacteria</taxon>
        <taxon>Bacillati</taxon>
        <taxon>Bacillota</taxon>
        <taxon>Bacilli</taxon>
        <taxon>Bacillales</taxon>
        <taxon>Paenibacillaceae</taxon>
        <taxon>Paenibacillus</taxon>
    </lineage>
</organism>
<dbReference type="Gene3D" id="3.40.190.10">
    <property type="entry name" value="Periplasmic binding protein-like II"/>
    <property type="match status" value="1"/>
</dbReference>
<dbReference type="EMBL" id="JAQAGZ010000002">
    <property type="protein sequence ID" value="MCZ8511641.1"/>
    <property type="molecule type" value="Genomic_DNA"/>
</dbReference>
<feature type="signal peptide" evidence="1">
    <location>
        <begin position="1"/>
        <end position="29"/>
    </location>
</feature>
<accession>A0ABT4Q4A4</accession>
<dbReference type="PANTHER" id="PTHR43649:SF27">
    <property type="entry name" value="EXTRACELLULAR SOLUTE-BINDING PROTEIN FAMILY 1"/>
    <property type="match status" value="1"/>
</dbReference>